<feature type="signal peptide" evidence="2">
    <location>
        <begin position="1"/>
        <end position="21"/>
    </location>
</feature>
<dbReference type="InterPro" id="IPR036770">
    <property type="entry name" value="Ankyrin_rpt-contain_sf"/>
</dbReference>
<dbReference type="Pfam" id="PF12796">
    <property type="entry name" value="Ank_2"/>
    <property type="match status" value="1"/>
</dbReference>
<gene>
    <name evidence="3" type="ORF">HZF10_15635</name>
</gene>
<dbReference type="RefSeq" id="WP_176007163.1">
    <property type="nucleotide sequence ID" value="NZ_JABWMI010000018.1"/>
</dbReference>
<feature type="repeat" description="ANK" evidence="1">
    <location>
        <begin position="71"/>
        <end position="103"/>
    </location>
</feature>
<dbReference type="InterPro" id="IPR002110">
    <property type="entry name" value="Ankyrin_rpt"/>
</dbReference>
<dbReference type="PROSITE" id="PS50297">
    <property type="entry name" value="ANK_REP_REGION"/>
    <property type="match status" value="2"/>
</dbReference>
<proteinExistence type="predicted"/>
<evidence type="ECO:0000313" key="4">
    <source>
        <dbReference type="Proteomes" id="UP000535020"/>
    </source>
</evidence>
<name>A0A7Y9C6G2_9FLAO</name>
<dbReference type="Gene3D" id="1.25.40.20">
    <property type="entry name" value="Ankyrin repeat-containing domain"/>
    <property type="match status" value="1"/>
</dbReference>
<keyword evidence="2" id="KW-0732">Signal</keyword>
<accession>A0A7Y9C6G2</accession>
<sequence>MKKSIIYLGLALVSFVNVAIANETSTVSVSDPKPTVKFVGGTPLCNAISKGEIEFVKKMVEYGADVNEKSNGMTPLMVAARYNQIEIAKFLLSKGASTKEKSENGFTALKWAEATGSKEIADLLAKA</sequence>
<feature type="chain" id="PRO_5031090996" evidence="2">
    <location>
        <begin position="22"/>
        <end position="127"/>
    </location>
</feature>
<dbReference type="PROSITE" id="PS50088">
    <property type="entry name" value="ANK_REPEAT"/>
    <property type="match status" value="2"/>
</dbReference>
<dbReference type="EMBL" id="JACBJI010000007">
    <property type="protein sequence ID" value="NYA72361.1"/>
    <property type="molecule type" value="Genomic_DNA"/>
</dbReference>
<dbReference type="SMART" id="SM00248">
    <property type="entry name" value="ANK"/>
    <property type="match status" value="2"/>
</dbReference>
<keyword evidence="4" id="KW-1185">Reference proteome</keyword>
<organism evidence="3 4">
    <name type="scientific">Flavobacterium agri</name>
    <dbReference type="NCBI Taxonomy" id="2743471"/>
    <lineage>
        <taxon>Bacteria</taxon>
        <taxon>Pseudomonadati</taxon>
        <taxon>Bacteroidota</taxon>
        <taxon>Flavobacteriia</taxon>
        <taxon>Flavobacteriales</taxon>
        <taxon>Flavobacteriaceae</taxon>
        <taxon>Flavobacterium</taxon>
    </lineage>
</organism>
<dbReference type="PANTHER" id="PTHR22677:SF4">
    <property type="entry name" value="USHER SYNDROME TYPE-1G PROTEIN-LIKE PROTEIN"/>
    <property type="match status" value="1"/>
</dbReference>
<dbReference type="Proteomes" id="UP000535020">
    <property type="component" value="Unassembled WGS sequence"/>
</dbReference>
<evidence type="ECO:0000256" key="2">
    <source>
        <dbReference type="SAM" id="SignalP"/>
    </source>
</evidence>
<reference evidence="3 4" key="1">
    <citation type="submission" date="2020-07" db="EMBL/GenBank/DDBJ databases">
        <authorList>
            <person name="Sun Q."/>
        </authorList>
    </citation>
    <scope>NUCLEOTIDE SEQUENCE [LARGE SCALE GENOMIC DNA]</scope>
    <source>
        <strain evidence="3 4">MAH-1</strain>
    </source>
</reference>
<evidence type="ECO:0000313" key="3">
    <source>
        <dbReference type="EMBL" id="NYA72361.1"/>
    </source>
</evidence>
<dbReference type="AlphaFoldDB" id="A0A7Y9C6G2"/>
<feature type="repeat" description="ANK" evidence="1">
    <location>
        <begin position="39"/>
        <end position="71"/>
    </location>
</feature>
<protein>
    <submittedName>
        <fullName evidence="3">Ankyrin repeat domain-containing protein</fullName>
    </submittedName>
</protein>
<evidence type="ECO:0000256" key="1">
    <source>
        <dbReference type="PROSITE-ProRule" id="PRU00023"/>
    </source>
</evidence>
<comment type="caution">
    <text evidence="3">The sequence shown here is derived from an EMBL/GenBank/DDBJ whole genome shotgun (WGS) entry which is preliminary data.</text>
</comment>
<dbReference type="InterPro" id="IPR039323">
    <property type="entry name" value="ANKRD_45/46/60"/>
</dbReference>
<keyword evidence="1" id="KW-0040">ANK repeat</keyword>
<dbReference type="PANTHER" id="PTHR22677">
    <property type="entry name" value="ANKYRIN REPEAT DOMAIN-CONTAINING PROTEIN 60"/>
    <property type="match status" value="1"/>
</dbReference>
<dbReference type="SUPFAM" id="SSF48403">
    <property type="entry name" value="Ankyrin repeat"/>
    <property type="match status" value="1"/>
</dbReference>